<keyword evidence="1" id="KW-0175">Coiled coil</keyword>
<feature type="domain" description="CBM20" evidence="3">
    <location>
        <begin position="51"/>
        <end position="160"/>
    </location>
</feature>
<dbReference type="AlphaFoldDB" id="A0A9P1FNZ0"/>
<dbReference type="GO" id="GO:2001070">
    <property type="term" value="F:starch binding"/>
    <property type="evidence" value="ECO:0007669"/>
    <property type="project" value="InterPro"/>
</dbReference>
<dbReference type="EMBL" id="CAMXCT020000772">
    <property type="protein sequence ID" value="CAL1136448.1"/>
    <property type="molecule type" value="Genomic_DNA"/>
</dbReference>
<evidence type="ECO:0000256" key="1">
    <source>
        <dbReference type="SAM" id="Coils"/>
    </source>
</evidence>
<gene>
    <name evidence="4" type="ORF">C1SCF055_LOCUS10719</name>
</gene>
<accession>A0A9P1FNZ0</accession>
<dbReference type="InterPro" id="IPR013784">
    <property type="entry name" value="Carb-bd-like_fold"/>
</dbReference>
<comment type="caution">
    <text evidence="4">The sequence shown here is derived from an EMBL/GenBank/DDBJ whole genome shotgun (WGS) entry which is preliminary data.</text>
</comment>
<feature type="region of interest" description="Disordered" evidence="2">
    <location>
        <begin position="1"/>
        <end position="32"/>
    </location>
</feature>
<dbReference type="EMBL" id="CAMXCT030000772">
    <property type="protein sequence ID" value="CAL4770385.1"/>
    <property type="molecule type" value="Genomic_DNA"/>
</dbReference>
<evidence type="ECO:0000313" key="5">
    <source>
        <dbReference type="EMBL" id="CAL4770385.1"/>
    </source>
</evidence>
<evidence type="ECO:0000313" key="6">
    <source>
        <dbReference type="Proteomes" id="UP001152797"/>
    </source>
</evidence>
<sequence length="807" mass="89492">MAMQPVFPCAGSRQFATAPRKPPQPQQPQPSNRIVRAGTVTVQVPHTFSALKPLPMVEFRATVHNMREKEQLYLVGGVEELGSWKAEHAKQMSSNDGETWSIRVALRPHTKIQYKYIRIFSGDDKSWVHWEKGPDSHDREFYWNGKTTIQDDGEISSFLPEDRELQMISHDSEFQELGQGGYTCVSVSNGWFGSKEDVPKWTWVCEMFDKMLSEIQSLERKLEKDISELSHRQDGTEKSVKLSSRISSNLESRIGDVEDKIEETAKTAIALTEQAENTLTAVTEQAENRLTKCSLFEKNMHMEIDCLQRRMQKTKDDSDKRLENLEKVIDSQKCNVDSHSKSLVRLQRQINDLELKIPDDGTAPTELPSHAARVDLQSPKVPPKFEQNKGLDEWNEVASKSDASKVTGMDVEQPPSKTRPASGKPDALKVTGMDVEQPPSKTRLASGKPDASKVTGMDVEQPPSKTRPASGKPDASKVTGMDVEQPPSKTRPANGKPDASKVTGMDVEQPPSKTRPASGKPDASKVTGMDVEQPPSKTRPASGKPDASKVTGMDVEQPPSKTRPASGKPDASKVTGMDVEQPPSKTRPASGKPDASKVTGMDVEQPPSKTRPACDDSMPDGMDVEQPPSRTRPACGKSDDLKAPKQSHAETKSAFCGFQHPPKPEDEDIAKICSKVEEELCEARWRDLPVDARKSLLRLHPDKGKPSEGAIWIEDWKNTHIKWYYHPHPVPEDQQKYLTKPGSTKARGIPANKMVQDQKLYFDKHIMRSIHISSDFEPELELSVASITDDSLTGHSFGGLGSALEDP</sequence>
<evidence type="ECO:0000313" key="4">
    <source>
        <dbReference type="EMBL" id="CAI3983073.1"/>
    </source>
</evidence>
<proteinExistence type="predicted"/>
<name>A0A9P1FNZ0_9DINO</name>
<feature type="coiled-coil region" evidence="1">
    <location>
        <begin position="308"/>
        <end position="356"/>
    </location>
</feature>
<dbReference type="InterPro" id="IPR013783">
    <property type="entry name" value="Ig-like_fold"/>
</dbReference>
<feature type="compositionally biased region" description="Basic and acidic residues" evidence="2">
    <location>
        <begin position="637"/>
        <end position="651"/>
    </location>
</feature>
<dbReference type="Gene3D" id="2.60.40.10">
    <property type="entry name" value="Immunoglobulins"/>
    <property type="match status" value="1"/>
</dbReference>
<reference evidence="4" key="1">
    <citation type="submission" date="2022-10" db="EMBL/GenBank/DDBJ databases">
        <authorList>
            <person name="Chen Y."/>
            <person name="Dougan E. K."/>
            <person name="Chan C."/>
            <person name="Rhodes N."/>
            <person name="Thang M."/>
        </authorList>
    </citation>
    <scope>NUCLEOTIDE SEQUENCE</scope>
</reference>
<keyword evidence="6" id="KW-1185">Reference proteome</keyword>
<evidence type="ECO:0000256" key="2">
    <source>
        <dbReference type="SAM" id="MobiDB-lite"/>
    </source>
</evidence>
<dbReference type="SMART" id="SM01065">
    <property type="entry name" value="CBM_2"/>
    <property type="match status" value="1"/>
</dbReference>
<dbReference type="InterPro" id="IPR002044">
    <property type="entry name" value="CBM20"/>
</dbReference>
<dbReference type="PROSITE" id="PS51166">
    <property type="entry name" value="CBM20"/>
    <property type="match status" value="1"/>
</dbReference>
<protein>
    <submittedName>
        <fullName evidence="5">SEA domain-containing protein</fullName>
    </submittedName>
</protein>
<dbReference type="SUPFAM" id="SSF49452">
    <property type="entry name" value="Starch-binding domain-like"/>
    <property type="match status" value="1"/>
</dbReference>
<dbReference type="EMBL" id="CAMXCT010000772">
    <property type="protein sequence ID" value="CAI3983073.1"/>
    <property type="molecule type" value="Genomic_DNA"/>
</dbReference>
<dbReference type="Proteomes" id="UP001152797">
    <property type="component" value="Unassembled WGS sequence"/>
</dbReference>
<reference evidence="5 6" key="2">
    <citation type="submission" date="2024-05" db="EMBL/GenBank/DDBJ databases">
        <authorList>
            <person name="Chen Y."/>
            <person name="Shah S."/>
            <person name="Dougan E. K."/>
            <person name="Thang M."/>
            <person name="Chan C."/>
        </authorList>
    </citation>
    <scope>NUCLEOTIDE SEQUENCE [LARGE SCALE GENOMIC DNA]</scope>
</reference>
<feature type="region of interest" description="Disordered" evidence="2">
    <location>
        <begin position="374"/>
        <end position="665"/>
    </location>
</feature>
<dbReference type="PANTHER" id="PTHR15048">
    <property type="entry name" value="STARCH-BINDING DOMAIN-CONTAINING PROTEIN 1"/>
    <property type="match status" value="1"/>
</dbReference>
<dbReference type="GO" id="GO:0016020">
    <property type="term" value="C:membrane"/>
    <property type="evidence" value="ECO:0007669"/>
    <property type="project" value="TreeGrafter"/>
</dbReference>
<evidence type="ECO:0000259" key="3">
    <source>
        <dbReference type="PROSITE" id="PS51166"/>
    </source>
</evidence>
<dbReference type="PANTHER" id="PTHR15048:SF0">
    <property type="entry name" value="STARCH-BINDING DOMAIN-CONTAINING PROTEIN 1"/>
    <property type="match status" value="1"/>
</dbReference>
<dbReference type="Pfam" id="PF00686">
    <property type="entry name" value="CBM_20"/>
    <property type="match status" value="1"/>
</dbReference>
<organism evidence="4">
    <name type="scientific">Cladocopium goreaui</name>
    <dbReference type="NCBI Taxonomy" id="2562237"/>
    <lineage>
        <taxon>Eukaryota</taxon>
        <taxon>Sar</taxon>
        <taxon>Alveolata</taxon>
        <taxon>Dinophyceae</taxon>
        <taxon>Suessiales</taxon>
        <taxon>Symbiodiniaceae</taxon>
        <taxon>Cladocopium</taxon>
    </lineage>
</organism>